<protein>
    <submittedName>
        <fullName evidence="2">EthD domain-containing protein</fullName>
    </submittedName>
</protein>
<proteinExistence type="predicted"/>
<dbReference type="SUPFAM" id="SSF54909">
    <property type="entry name" value="Dimeric alpha+beta barrel"/>
    <property type="match status" value="1"/>
</dbReference>
<name>A0ABW6AQM7_9BACT</name>
<organism evidence="2 3">
    <name type="scientific">Spirosoma flavum</name>
    <dbReference type="NCBI Taxonomy" id="2048557"/>
    <lineage>
        <taxon>Bacteria</taxon>
        <taxon>Pseudomonadati</taxon>
        <taxon>Bacteroidota</taxon>
        <taxon>Cytophagia</taxon>
        <taxon>Cytophagales</taxon>
        <taxon>Cytophagaceae</taxon>
        <taxon>Spirosoma</taxon>
    </lineage>
</organism>
<accession>A0ABW6AQM7</accession>
<dbReference type="Proteomes" id="UP001597512">
    <property type="component" value="Unassembled WGS sequence"/>
</dbReference>
<keyword evidence="3" id="KW-1185">Reference proteome</keyword>
<dbReference type="EMBL" id="JBHUOM010000023">
    <property type="protein sequence ID" value="MFD2936349.1"/>
    <property type="molecule type" value="Genomic_DNA"/>
</dbReference>
<comment type="caution">
    <text evidence="2">The sequence shown here is derived from an EMBL/GenBank/DDBJ whole genome shotgun (WGS) entry which is preliminary data.</text>
</comment>
<gene>
    <name evidence="2" type="ORF">ACFS25_21385</name>
</gene>
<evidence type="ECO:0000313" key="2">
    <source>
        <dbReference type="EMBL" id="MFD2936349.1"/>
    </source>
</evidence>
<dbReference type="InterPro" id="IPR011008">
    <property type="entry name" value="Dimeric_a/b-barrel"/>
</dbReference>
<feature type="domain" description="EthD" evidence="1">
    <location>
        <begin position="11"/>
        <end position="100"/>
    </location>
</feature>
<dbReference type="Pfam" id="PF07110">
    <property type="entry name" value="EthD"/>
    <property type="match status" value="1"/>
</dbReference>
<sequence length="113" mass="13084">MVKFTILLRKRENLSHDEFVTYHKTKHAPLFNFLPEVQKYVRKYVQCHSLSVTLPGMPPPAYDGITELWFDDITDIGKVFTAERYMALIRPDEGKFLDLSGCGFLVSTETQQL</sequence>
<dbReference type="RefSeq" id="WP_381505070.1">
    <property type="nucleotide sequence ID" value="NZ_JBHUOM010000023.1"/>
</dbReference>
<evidence type="ECO:0000313" key="3">
    <source>
        <dbReference type="Proteomes" id="UP001597512"/>
    </source>
</evidence>
<dbReference type="InterPro" id="IPR009799">
    <property type="entry name" value="EthD_dom"/>
</dbReference>
<reference evidence="3" key="1">
    <citation type="journal article" date="2019" name="Int. J. Syst. Evol. Microbiol.">
        <title>The Global Catalogue of Microorganisms (GCM) 10K type strain sequencing project: providing services to taxonomists for standard genome sequencing and annotation.</title>
        <authorList>
            <consortium name="The Broad Institute Genomics Platform"/>
            <consortium name="The Broad Institute Genome Sequencing Center for Infectious Disease"/>
            <person name="Wu L."/>
            <person name="Ma J."/>
        </authorList>
    </citation>
    <scope>NUCLEOTIDE SEQUENCE [LARGE SCALE GENOMIC DNA]</scope>
    <source>
        <strain evidence="3">KCTC 52490</strain>
    </source>
</reference>
<dbReference type="Gene3D" id="3.30.70.100">
    <property type="match status" value="1"/>
</dbReference>
<evidence type="ECO:0000259" key="1">
    <source>
        <dbReference type="Pfam" id="PF07110"/>
    </source>
</evidence>
<dbReference type="NCBIfam" id="TIGR02118">
    <property type="entry name" value="EthD family reductase"/>
    <property type="match status" value="1"/>
</dbReference>